<proteinExistence type="predicted"/>
<dbReference type="AlphaFoldDB" id="A0A1J5R261"/>
<organism evidence="1">
    <name type="scientific">mine drainage metagenome</name>
    <dbReference type="NCBI Taxonomy" id="410659"/>
    <lineage>
        <taxon>unclassified sequences</taxon>
        <taxon>metagenomes</taxon>
        <taxon>ecological metagenomes</taxon>
    </lineage>
</organism>
<accession>A0A1J5R261</accession>
<gene>
    <name evidence="1" type="ORF">GALL_280870</name>
</gene>
<sequence length="406" mass="42174">MVVHRNGAARVALHPGGLQIQRRRVGRAARRHQQALGPNLAMVRGQREAAAGMGHRAGLGVGQHGDALLAERGGNGVADGGILMKEQRVARQDGDLAAQAGEGLGQFQRHDGRADDRQARRNRVAFQRLGRSPVWRVLQARNGWDGRTGAGGDQAAVESEHALAAVVQRHDQRPSVFEAGLAAQGGDGRLAFENAFVLGVAQFVDTRLLLREQLVAQDGRGGGLDAGVERTVAAQMGDVRGTDHDLGRHAADVDAGAADHAALDQRDLGAAAGRLDGRRHGRPAAADDGDAQAAAIATPGGTGGVAGLAARSLGRAGRLFRRVAGLGHGRSHRVKRDAGIGDDLGRPLRIRDLRGLHAGQPFQDVLDVDGAAVAGHAADAQGLHVLVLGVDGFGEGRPRPGSPRPA</sequence>
<comment type="caution">
    <text evidence="1">The sequence shown here is derived from an EMBL/GenBank/DDBJ whole genome shotgun (WGS) entry which is preliminary data.</text>
</comment>
<evidence type="ECO:0000313" key="1">
    <source>
        <dbReference type="EMBL" id="OIQ90040.1"/>
    </source>
</evidence>
<name>A0A1J5R261_9ZZZZ</name>
<dbReference type="EMBL" id="MLJW01000307">
    <property type="protein sequence ID" value="OIQ90040.1"/>
    <property type="molecule type" value="Genomic_DNA"/>
</dbReference>
<protein>
    <submittedName>
        <fullName evidence="1">Uncharacterized protein</fullName>
    </submittedName>
</protein>
<reference evidence="1" key="1">
    <citation type="submission" date="2016-10" db="EMBL/GenBank/DDBJ databases">
        <title>Sequence of Gallionella enrichment culture.</title>
        <authorList>
            <person name="Poehlein A."/>
            <person name="Muehling M."/>
            <person name="Daniel R."/>
        </authorList>
    </citation>
    <scope>NUCLEOTIDE SEQUENCE</scope>
</reference>